<dbReference type="AlphaFoldDB" id="A0A3N4HEQ4"/>
<feature type="coiled-coil region" evidence="1">
    <location>
        <begin position="251"/>
        <end position="278"/>
    </location>
</feature>
<reference evidence="3 4" key="1">
    <citation type="journal article" date="2018" name="Nat. Ecol. Evol.">
        <title>Pezizomycetes genomes reveal the molecular basis of ectomycorrhizal truffle lifestyle.</title>
        <authorList>
            <person name="Murat C."/>
            <person name="Payen T."/>
            <person name="Noel B."/>
            <person name="Kuo A."/>
            <person name="Morin E."/>
            <person name="Chen J."/>
            <person name="Kohler A."/>
            <person name="Krizsan K."/>
            <person name="Balestrini R."/>
            <person name="Da Silva C."/>
            <person name="Montanini B."/>
            <person name="Hainaut M."/>
            <person name="Levati E."/>
            <person name="Barry K.W."/>
            <person name="Belfiori B."/>
            <person name="Cichocki N."/>
            <person name="Clum A."/>
            <person name="Dockter R.B."/>
            <person name="Fauchery L."/>
            <person name="Guy J."/>
            <person name="Iotti M."/>
            <person name="Le Tacon F."/>
            <person name="Lindquist E.A."/>
            <person name="Lipzen A."/>
            <person name="Malagnac F."/>
            <person name="Mello A."/>
            <person name="Molinier V."/>
            <person name="Miyauchi S."/>
            <person name="Poulain J."/>
            <person name="Riccioni C."/>
            <person name="Rubini A."/>
            <person name="Sitrit Y."/>
            <person name="Splivallo R."/>
            <person name="Traeger S."/>
            <person name="Wang M."/>
            <person name="Zifcakova L."/>
            <person name="Wipf D."/>
            <person name="Zambonelli A."/>
            <person name="Paolocci F."/>
            <person name="Nowrousian M."/>
            <person name="Ottonello S."/>
            <person name="Baldrian P."/>
            <person name="Spatafora J.W."/>
            <person name="Henrissat B."/>
            <person name="Nagy L.G."/>
            <person name="Aury J.M."/>
            <person name="Wincker P."/>
            <person name="Grigoriev I.V."/>
            <person name="Bonfante P."/>
            <person name="Martin F.M."/>
        </authorList>
    </citation>
    <scope>NUCLEOTIDE SEQUENCE [LARGE SCALE GENOMIC DNA]</scope>
    <source>
        <strain evidence="3 4">RN42</strain>
    </source>
</reference>
<evidence type="ECO:0000313" key="4">
    <source>
        <dbReference type="Proteomes" id="UP000275078"/>
    </source>
</evidence>
<protein>
    <submittedName>
        <fullName evidence="3">Uncharacterized protein</fullName>
    </submittedName>
</protein>
<feature type="region of interest" description="Disordered" evidence="2">
    <location>
        <begin position="180"/>
        <end position="210"/>
    </location>
</feature>
<dbReference type="EMBL" id="ML119851">
    <property type="protein sequence ID" value="RPA72679.1"/>
    <property type="molecule type" value="Genomic_DNA"/>
</dbReference>
<evidence type="ECO:0000256" key="1">
    <source>
        <dbReference type="SAM" id="Coils"/>
    </source>
</evidence>
<name>A0A3N4HEQ4_ASCIM</name>
<evidence type="ECO:0000313" key="3">
    <source>
        <dbReference type="EMBL" id="RPA72679.1"/>
    </source>
</evidence>
<sequence length="278" mass="30914">MDITVSKGSSLLLGSLLNPTTKATNSRPSTNKPHAVMIRRHYILRKTVTNDAGQQQITFIRRNGFTRFRFVHRANQVLIEEANRNLKNYNIFGQDSPNSKLHSSGNGCFLINSGKIPETAKHQEILPGFGRIAQRELAVIRKDKPHAEHDANLDAIDATAIPKRDYPRDRLVVGDLSGDEEALEADGTADKVADEAGKVGGEKEQEDGEAVEDVDMTKEEFEQVRLSLRNFYGTMFEDGPLGKGKGKKHGIKELENVRKGLKESLEKLDEKIQALSLV</sequence>
<dbReference type="Proteomes" id="UP000275078">
    <property type="component" value="Unassembled WGS sequence"/>
</dbReference>
<evidence type="ECO:0000256" key="2">
    <source>
        <dbReference type="SAM" id="MobiDB-lite"/>
    </source>
</evidence>
<organism evidence="3 4">
    <name type="scientific">Ascobolus immersus RN42</name>
    <dbReference type="NCBI Taxonomy" id="1160509"/>
    <lineage>
        <taxon>Eukaryota</taxon>
        <taxon>Fungi</taxon>
        <taxon>Dikarya</taxon>
        <taxon>Ascomycota</taxon>
        <taxon>Pezizomycotina</taxon>
        <taxon>Pezizomycetes</taxon>
        <taxon>Pezizales</taxon>
        <taxon>Ascobolaceae</taxon>
        <taxon>Ascobolus</taxon>
    </lineage>
</organism>
<keyword evidence="1" id="KW-0175">Coiled coil</keyword>
<accession>A0A3N4HEQ4</accession>
<keyword evidence="4" id="KW-1185">Reference proteome</keyword>
<gene>
    <name evidence="3" type="ORF">BJ508DRAFT_334799</name>
</gene>
<feature type="compositionally biased region" description="Basic and acidic residues" evidence="2">
    <location>
        <begin position="188"/>
        <end position="203"/>
    </location>
</feature>
<proteinExistence type="predicted"/>